<dbReference type="Proteomes" id="UP001162734">
    <property type="component" value="Chromosome"/>
</dbReference>
<dbReference type="RefSeq" id="WP_248342101.1">
    <property type="nucleotide sequence ID" value="NZ_AP025592.1"/>
</dbReference>
<evidence type="ECO:0000313" key="2">
    <source>
        <dbReference type="EMBL" id="BDG09774.1"/>
    </source>
</evidence>
<evidence type="ECO:0000313" key="3">
    <source>
        <dbReference type="Proteomes" id="UP001162734"/>
    </source>
</evidence>
<feature type="domain" description="PilZ" evidence="1">
    <location>
        <begin position="53"/>
        <end position="143"/>
    </location>
</feature>
<name>A0ABN6N950_9BACT</name>
<proteinExistence type="predicted"/>
<reference evidence="3" key="1">
    <citation type="journal article" date="2022" name="Int. J. Syst. Evol. Microbiol.">
        <title>Anaeromyxobacter oryzae sp. nov., Anaeromyxobacter diazotrophicus sp. nov. and Anaeromyxobacter paludicola sp. nov., isolated from paddy soils.</title>
        <authorList>
            <person name="Itoh H."/>
            <person name="Xu Z."/>
            <person name="Mise K."/>
            <person name="Masuda Y."/>
            <person name="Ushijima N."/>
            <person name="Hayakawa C."/>
            <person name="Shiratori Y."/>
            <person name="Senoo K."/>
        </authorList>
    </citation>
    <scope>NUCLEOTIDE SEQUENCE [LARGE SCALE GENOMIC DNA]</scope>
    <source>
        <strain evidence="3">Red630</strain>
    </source>
</reference>
<dbReference type="Pfam" id="PF07238">
    <property type="entry name" value="PilZ"/>
    <property type="match status" value="1"/>
</dbReference>
<gene>
    <name evidence="2" type="ORF">AMPC_28870</name>
</gene>
<dbReference type="EMBL" id="AP025592">
    <property type="protein sequence ID" value="BDG09774.1"/>
    <property type="molecule type" value="Genomic_DNA"/>
</dbReference>
<organism evidence="2 3">
    <name type="scientific">Anaeromyxobacter paludicola</name>
    <dbReference type="NCBI Taxonomy" id="2918171"/>
    <lineage>
        <taxon>Bacteria</taxon>
        <taxon>Pseudomonadati</taxon>
        <taxon>Myxococcota</taxon>
        <taxon>Myxococcia</taxon>
        <taxon>Myxococcales</taxon>
        <taxon>Cystobacterineae</taxon>
        <taxon>Anaeromyxobacteraceae</taxon>
        <taxon>Anaeromyxobacter</taxon>
    </lineage>
</organism>
<dbReference type="InterPro" id="IPR009875">
    <property type="entry name" value="PilZ_domain"/>
</dbReference>
<sequence>MLAPRVSRRSFEEKNRLVLDGLRPLDAADLRVWEQGRDWLAARALADETGAVKRRHPRARVTVQAHLAGYGGAFTDDLGFGGVALRTHRKPPLKRGDEAFVRLKLSGRSVYVSGEVSWTDATRLGISIRGIHPGDERLLQALVCEKLLHRWEGLN</sequence>
<dbReference type="SUPFAM" id="SSF141371">
    <property type="entry name" value="PilZ domain-like"/>
    <property type="match status" value="1"/>
</dbReference>
<evidence type="ECO:0000259" key="1">
    <source>
        <dbReference type="Pfam" id="PF07238"/>
    </source>
</evidence>
<protein>
    <recommendedName>
        <fullName evidence="1">PilZ domain-containing protein</fullName>
    </recommendedName>
</protein>
<keyword evidence="3" id="KW-1185">Reference proteome</keyword>
<accession>A0ABN6N950</accession>
<dbReference type="Gene3D" id="2.40.10.220">
    <property type="entry name" value="predicted glycosyltransferase like domains"/>
    <property type="match status" value="1"/>
</dbReference>